<dbReference type="CDD" id="cd17324">
    <property type="entry name" value="MFS_NepI_like"/>
    <property type="match status" value="1"/>
</dbReference>
<feature type="transmembrane region" description="Helical" evidence="6">
    <location>
        <begin position="248"/>
        <end position="270"/>
    </location>
</feature>
<reference evidence="8 9" key="1">
    <citation type="submission" date="2016-10" db="EMBL/GenBank/DDBJ databases">
        <authorList>
            <person name="Varghese N."/>
            <person name="Submissions S."/>
        </authorList>
    </citation>
    <scope>NUCLEOTIDE SEQUENCE [LARGE SCALE GENOMIC DNA]</scope>
    <source>
        <strain evidence="8 9">LMG 22274</strain>
    </source>
</reference>
<dbReference type="GO" id="GO:0005886">
    <property type="term" value="C:plasma membrane"/>
    <property type="evidence" value="ECO:0007669"/>
    <property type="project" value="UniProtKB-SubCell"/>
</dbReference>
<dbReference type="Pfam" id="PF07690">
    <property type="entry name" value="MFS_1"/>
    <property type="match status" value="1"/>
</dbReference>
<dbReference type="Gene3D" id="1.20.1250.20">
    <property type="entry name" value="MFS general substrate transporter like domains"/>
    <property type="match status" value="1"/>
</dbReference>
<evidence type="ECO:0000313" key="8">
    <source>
        <dbReference type="EMBL" id="SEJ38569.1"/>
    </source>
</evidence>
<feature type="transmembrane region" description="Helical" evidence="6">
    <location>
        <begin position="170"/>
        <end position="189"/>
    </location>
</feature>
<evidence type="ECO:0000256" key="2">
    <source>
        <dbReference type="ARBA" id="ARBA00022475"/>
    </source>
</evidence>
<dbReference type="RefSeq" id="WP_065065441.1">
    <property type="nucleotide sequence ID" value="NZ_CADFGN010000007.1"/>
</dbReference>
<evidence type="ECO:0000256" key="3">
    <source>
        <dbReference type="ARBA" id="ARBA00022692"/>
    </source>
</evidence>
<dbReference type="GO" id="GO:0022857">
    <property type="term" value="F:transmembrane transporter activity"/>
    <property type="evidence" value="ECO:0007669"/>
    <property type="project" value="InterPro"/>
</dbReference>
<feature type="transmembrane region" description="Helical" evidence="6">
    <location>
        <begin position="336"/>
        <end position="357"/>
    </location>
</feature>
<sequence length="403" mass="42897">MSTPERSASGYAWWGVLVLALSAFIFNTTEFVPVALLSAIGDSLQMKATDVGLMLTIYAWTVAVASLPLMLLTRHIERRKLLTGVFGLFIASHILTGVAWNFPVLVAGRIGIACAHAIFWSISVSLVVRLAPPGQKSRALGMLGMGTSIAMVAGIPLGRVIGETLGWRETFLAIAAAAAATLLMLRFALPKLESQQTGSFKSLPVLFKKPMLVSLYLITVLVVCAHFTSYTYIEPFIHHVGRESNDRITYLLILFGAAGIPAAIGFNRVFPQRPEQFLRASVFAICVCLLVLFPCALNIVTLSVHTAVWGGAVVCFGLAMQAWVLRLAPDAADLAVSIYSGLYNVGIGAGALLGNHIANDFGIAWLGTFGGVAGGLGAAVCALALRLYGSHHPPIDKDAHAMH</sequence>
<keyword evidence="4 6" id="KW-1133">Transmembrane helix</keyword>
<dbReference type="InterPro" id="IPR011701">
    <property type="entry name" value="MFS"/>
</dbReference>
<dbReference type="NCBIfam" id="NF002921">
    <property type="entry name" value="PRK03545.1"/>
    <property type="match status" value="1"/>
</dbReference>
<comment type="subcellular location">
    <subcellularLocation>
        <location evidence="1">Cell membrane</location>
        <topology evidence="1">Multi-pass membrane protein</topology>
    </subcellularLocation>
</comment>
<keyword evidence="2" id="KW-1003">Cell membrane</keyword>
<dbReference type="InterPro" id="IPR050189">
    <property type="entry name" value="MFS_Efflux_Transporters"/>
</dbReference>
<dbReference type="PROSITE" id="PS50850">
    <property type="entry name" value="MFS"/>
    <property type="match status" value="1"/>
</dbReference>
<evidence type="ECO:0000259" key="7">
    <source>
        <dbReference type="PROSITE" id="PS50850"/>
    </source>
</evidence>
<feature type="transmembrane region" description="Helical" evidence="6">
    <location>
        <begin position="363"/>
        <end position="385"/>
    </location>
</feature>
<dbReference type="InterPro" id="IPR020846">
    <property type="entry name" value="MFS_dom"/>
</dbReference>
<dbReference type="SUPFAM" id="SSF103473">
    <property type="entry name" value="MFS general substrate transporter"/>
    <property type="match status" value="1"/>
</dbReference>
<feature type="transmembrane region" description="Helical" evidence="6">
    <location>
        <begin position="306"/>
        <end position="324"/>
    </location>
</feature>
<feature type="transmembrane region" description="Helical" evidence="6">
    <location>
        <begin position="140"/>
        <end position="158"/>
    </location>
</feature>
<dbReference type="PANTHER" id="PTHR43124:SF4">
    <property type="entry name" value="SUGAR EFFLUX TRANSPORTER"/>
    <property type="match status" value="1"/>
</dbReference>
<feature type="transmembrane region" description="Helical" evidence="6">
    <location>
        <begin position="277"/>
        <end position="300"/>
    </location>
</feature>
<keyword evidence="5 6" id="KW-0472">Membrane</keyword>
<organism evidence="8 9">
    <name type="scientific">Paraburkholderia tropica</name>
    <dbReference type="NCBI Taxonomy" id="92647"/>
    <lineage>
        <taxon>Bacteria</taxon>
        <taxon>Pseudomonadati</taxon>
        <taxon>Pseudomonadota</taxon>
        <taxon>Betaproteobacteria</taxon>
        <taxon>Burkholderiales</taxon>
        <taxon>Burkholderiaceae</taxon>
        <taxon>Paraburkholderia</taxon>
    </lineage>
</organism>
<feature type="domain" description="Major facilitator superfamily (MFS) profile" evidence="7">
    <location>
        <begin position="15"/>
        <end position="396"/>
    </location>
</feature>
<feature type="transmembrane region" description="Helical" evidence="6">
    <location>
        <begin position="52"/>
        <end position="72"/>
    </location>
</feature>
<evidence type="ECO:0000256" key="6">
    <source>
        <dbReference type="SAM" id="Phobius"/>
    </source>
</evidence>
<evidence type="ECO:0000256" key="5">
    <source>
        <dbReference type="ARBA" id="ARBA00023136"/>
    </source>
</evidence>
<feature type="transmembrane region" description="Helical" evidence="6">
    <location>
        <begin position="106"/>
        <end position="128"/>
    </location>
</feature>
<feature type="transmembrane region" description="Helical" evidence="6">
    <location>
        <begin position="210"/>
        <end position="228"/>
    </location>
</feature>
<dbReference type="Proteomes" id="UP000183529">
    <property type="component" value="Unassembled WGS sequence"/>
</dbReference>
<accession>A0A1A5X178</accession>
<evidence type="ECO:0000313" key="9">
    <source>
        <dbReference type="Proteomes" id="UP000183529"/>
    </source>
</evidence>
<dbReference type="AlphaFoldDB" id="A0A1A5X178"/>
<dbReference type="PANTHER" id="PTHR43124">
    <property type="entry name" value="PURINE EFFLUX PUMP PBUE"/>
    <property type="match status" value="1"/>
</dbReference>
<feature type="transmembrane region" description="Helical" evidence="6">
    <location>
        <begin position="81"/>
        <end position="100"/>
    </location>
</feature>
<keyword evidence="3 6" id="KW-0812">Transmembrane</keyword>
<evidence type="ECO:0000256" key="1">
    <source>
        <dbReference type="ARBA" id="ARBA00004651"/>
    </source>
</evidence>
<protein>
    <submittedName>
        <fullName evidence="8">MFS transporter, DHA1 family, L-arabinose/isopropyl-beta-D-thiogalactopyranoside export protein</fullName>
    </submittedName>
</protein>
<dbReference type="InterPro" id="IPR036259">
    <property type="entry name" value="MFS_trans_sf"/>
</dbReference>
<gene>
    <name evidence="8" type="ORF">SAMN05216550_104252</name>
</gene>
<dbReference type="OrthoDB" id="9812189at2"/>
<comment type="caution">
    <text evidence="8">The sequence shown here is derived from an EMBL/GenBank/DDBJ whole genome shotgun (WGS) entry which is preliminary data.</text>
</comment>
<dbReference type="EMBL" id="FNZM01000004">
    <property type="protein sequence ID" value="SEJ38569.1"/>
    <property type="molecule type" value="Genomic_DNA"/>
</dbReference>
<feature type="transmembrane region" description="Helical" evidence="6">
    <location>
        <begin position="12"/>
        <end position="40"/>
    </location>
</feature>
<proteinExistence type="predicted"/>
<name>A0A1A5X178_9BURK</name>
<evidence type="ECO:0000256" key="4">
    <source>
        <dbReference type="ARBA" id="ARBA00022989"/>
    </source>
</evidence>